<sequence>MGAHRTGIALGCGRDRRETSYEVKRRMSENGISASRGTHTHPVASGRQIPTVPLRLQPMSTRAQHSESLRQAATRLVAKRLVARRSGKRRSRRRQDELPDDELDVDDRGQWLRTLFDCAQRPNEKASMYLLKRNRLLALLSYVTGTRMRRRADQGQTGMGNEPNEEQRRKARRRETYTPVTWASTGCVTVGPATGARAVGPTM</sequence>
<evidence type="ECO:0000256" key="1">
    <source>
        <dbReference type="SAM" id="MobiDB-lite"/>
    </source>
</evidence>
<dbReference type="InParanoid" id="A0A166AN18"/>
<accession>A0A166AN18</accession>
<organism evidence="2 3">
    <name type="scientific">Exidia glandulosa HHB12029</name>
    <dbReference type="NCBI Taxonomy" id="1314781"/>
    <lineage>
        <taxon>Eukaryota</taxon>
        <taxon>Fungi</taxon>
        <taxon>Dikarya</taxon>
        <taxon>Basidiomycota</taxon>
        <taxon>Agaricomycotina</taxon>
        <taxon>Agaricomycetes</taxon>
        <taxon>Auriculariales</taxon>
        <taxon>Exidiaceae</taxon>
        <taxon>Exidia</taxon>
    </lineage>
</organism>
<gene>
    <name evidence="2" type="ORF">EXIGLDRAFT_40594</name>
</gene>
<dbReference type="EMBL" id="KV425987">
    <property type="protein sequence ID" value="KZV93579.1"/>
    <property type="molecule type" value="Genomic_DNA"/>
</dbReference>
<dbReference type="AlphaFoldDB" id="A0A166AN18"/>
<proteinExistence type="predicted"/>
<feature type="region of interest" description="Disordered" evidence="1">
    <location>
        <begin position="150"/>
        <end position="176"/>
    </location>
</feature>
<evidence type="ECO:0000313" key="2">
    <source>
        <dbReference type="EMBL" id="KZV93579.1"/>
    </source>
</evidence>
<evidence type="ECO:0000313" key="3">
    <source>
        <dbReference type="Proteomes" id="UP000077266"/>
    </source>
</evidence>
<reference evidence="2 3" key="1">
    <citation type="journal article" date="2016" name="Mol. Biol. Evol.">
        <title>Comparative Genomics of Early-Diverging Mushroom-Forming Fungi Provides Insights into the Origins of Lignocellulose Decay Capabilities.</title>
        <authorList>
            <person name="Nagy L.G."/>
            <person name="Riley R."/>
            <person name="Tritt A."/>
            <person name="Adam C."/>
            <person name="Daum C."/>
            <person name="Floudas D."/>
            <person name="Sun H."/>
            <person name="Yadav J.S."/>
            <person name="Pangilinan J."/>
            <person name="Larsson K.H."/>
            <person name="Matsuura K."/>
            <person name="Barry K."/>
            <person name="Labutti K."/>
            <person name="Kuo R."/>
            <person name="Ohm R.A."/>
            <person name="Bhattacharya S.S."/>
            <person name="Shirouzu T."/>
            <person name="Yoshinaga Y."/>
            <person name="Martin F.M."/>
            <person name="Grigoriev I.V."/>
            <person name="Hibbett D.S."/>
        </authorList>
    </citation>
    <scope>NUCLEOTIDE SEQUENCE [LARGE SCALE GENOMIC DNA]</scope>
    <source>
        <strain evidence="2 3">HHB12029</strain>
    </source>
</reference>
<feature type="compositionally biased region" description="Basic residues" evidence="1">
    <location>
        <begin position="81"/>
        <end position="93"/>
    </location>
</feature>
<name>A0A166AN18_EXIGL</name>
<protein>
    <submittedName>
        <fullName evidence="2">Uncharacterized protein</fullName>
    </submittedName>
</protein>
<keyword evidence="3" id="KW-1185">Reference proteome</keyword>
<feature type="region of interest" description="Disordered" evidence="1">
    <location>
        <begin position="26"/>
        <end position="51"/>
    </location>
</feature>
<dbReference type="Proteomes" id="UP000077266">
    <property type="component" value="Unassembled WGS sequence"/>
</dbReference>
<feature type="region of interest" description="Disordered" evidence="1">
    <location>
        <begin position="81"/>
        <end position="103"/>
    </location>
</feature>